<keyword evidence="3" id="KW-1185">Reference proteome</keyword>
<dbReference type="Proteomes" id="UP000271974">
    <property type="component" value="Unassembled WGS sequence"/>
</dbReference>
<name>A0A433T385_ELYCH</name>
<evidence type="ECO:0000313" key="3">
    <source>
        <dbReference type="Proteomes" id="UP000271974"/>
    </source>
</evidence>
<dbReference type="EMBL" id="RQTK01000692">
    <property type="protein sequence ID" value="RUS76027.1"/>
    <property type="molecule type" value="Genomic_DNA"/>
</dbReference>
<evidence type="ECO:0008006" key="4">
    <source>
        <dbReference type="Google" id="ProtNLM"/>
    </source>
</evidence>
<keyword evidence="1" id="KW-0732">Signal</keyword>
<sequence>MRPQLPKLTIETVLYVVFVVFVGDCQGDNCEPVNYGYHVNQQRLALRLGCYHIGGLPGAFPDSARVNLTSEIDWALWQTVGHAGDIIKKCAELALQRGDSNFGVQGYGECYLGDVLSLSDSLVSVDEGCARRCRWDVGGPDTMVMYNLAWRDWHTHRAIEQEDNLQRVKNIGAR</sequence>
<proteinExistence type="predicted"/>
<evidence type="ECO:0000256" key="1">
    <source>
        <dbReference type="SAM" id="SignalP"/>
    </source>
</evidence>
<organism evidence="2 3">
    <name type="scientific">Elysia chlorotica</name>
    <name type="common">Eastern emerald elysia</name>
    <name type="synonym">Sea slug</name>
    <dbReference type="NCBI Taxonomy" id="188477"/>
    <lineage>
        <taxon>Eukaryota</taxon>
        <taxon>Metazoa</taxon>
        <taxon>Spiralia</taxon>
        <taxon>Lophotrochozoa</taxon>
        <taxon>Mollusca</taxon>
        <taxon>Gastropoda</taxon>
        <taxon>Heterobranchia</taxon>
        <taxon>Euthyneura</taxon>
        <taxon>Panpulmonata</taxon>
        <taxon>Sacoglossa</taxon>
        <taxon>Placobranchoidea</taxon>
        <taxon>Plakobranchidae</taxon>
        <taxon>Elysia</taxon>
    </lineage>
</organism>
<evidence type="ECO:0000313" key="2">
    <source>
        <dbReference type="EMBL" id="RUS76027.1"/>
    </source>
</evidence>
<gene>
    <name evidence="2" type="ORF">EGW08_016205</name>
</gene>
<feature type="signal peptide" evidence="1">
    <location>
        <begin position="1"/>
        <end position="27"/>
    </location>
</feature>
<accession>A0A433T385</accession>
<comment type="caution">
    <text evidence="2">The sequence shown here is derived from an EMBL/GenBank/DDBJ whole genome shotgun (WGS) entry which is preliminary data.</text>
</comment>
<protein>
    <recommendedName>
        <fullName evidence="4">WSC domain-containing protein</fullName>
    </recommendedName>
</protein>
<dbReference type="OrthoDB" id="6140258at2759"/>
<reference evidence="2 3" key="1">
    <citation type="submission" date="2019-01" db="EMBL/GenBank/DDBJ databases">
        <title>A draft genome assembly of the solar-powered sea slug Elysia chlorotica.</title>
        <authorList>
            <person name="Cai H."/>
            <person name="Li Q."/>
            <person name="Fang X."/>
            <person name="Li J."/>
            <person name="Curtis N.E."/>
            <person name="Altenburger A."/>
            <person name="Shibata T."/>
            <person name="Feng M."/>
            <person name="Maeda T."/>
            <person name="Schwartz J.A."/>
            <person name="Shigenobu S."/>
            <person name="Lundholm N."/>
            <person name="Nishiyama T."/>
            <person name="Yang H."/>
            <person name="Hasebe M."/>
            <person name="Li S."/>
            <person name="Pierce S.K."/>
            <person name="Wang J."/>
        </authorList>
    </citation>
    <scope>NUCLEOTIDE SEQUENCE [LARGE SCALE GENOMIC DNA]</scope>
    <source>
        <strain evidence="2">EC2010</strain>
        <tissue evidence="2">Whole organism of an adult</tissue>
    </source>
</reference>
<feature type="chain" id="PRO_5019419180" description="WSC domain-containing protein" evidence="1">
    <location>
        <begin position="28"/>
        <end position="174"/>
    </location>
</feature>
<dbReference type="AlphaFoldDB" id="A0A433T385"/>